<evidence type="ECO:0000256" key="2">
    <source>
        <dbReference type="SAM" id="MobiDB-lite"/>
    </source>
</evidence>
<evidence type="ECO:0000259" key="3">
    <source>
        <dbReference type="Pfam" id="PF08164"/>
    </source>
</evidence>
<dbReference type="AlphaFoldDB" id="A0AAW2FQN3"/>
<dbReference type="InterPro" id="IPR039223">
    <property type="entry name" value="AATF/Bfr2"/>
</dbReference>
<evidence type="ECO:0008006" key="7">
    <source>
        <dbReference type="Google" id="ProtNLM"/>
    </source>
</evidence>
<feature type="compositionally biased region" description="Basic and acidic residues" evidence="2">
    <location>
        <begin position="119"/>
        <end position="129"/>
    </location>
</feature>
<dbReference type="GO" id="GO:0005730">
    <property type="term" value="C:nucleolus"/>
    <property type="evidence" value="ECO:0007669"/>
    <property type="project" value="TreeGrafter"/>
</dbReference>
<sequence>MAGKSLADKINALITTTPNFCSDDESDDTKAKVVESYNENVVSDDEFQTSTIRKQNVDTLDKIDKRYAGKKIARKDVYTNDDDIINKDVDSESSEGNVEDEELEDSFEGDSELDSTSDNAKEESIHTSESDDFEEEDDYNVNVDSDPDLKQKGSTVKTIPETNFKTEIEKGNCIRNQLNLWESFLEMRIKLQKCVVIGNQMPQYNTHKEFRSHTDFVNKVNETKTKLTLIMDNMLQLKNLLLKQYPETKNLCVTSKGDADKDKDRNVNIDESVEQKISVDTGNELKNENPTIIDKDIEDVEKLIPQKRLKYNYENHEKVLQEDHDFYKEYRNSVIEKWNNKTRIATGLLSKNTDQTTLKQIEYAMSNISKLRKRTQLKRSEYNIVGKSLLNQDDNNTKIHEYDVEIYDDSDFYHQLLRDLIEYKSLDVTDPVQLSKQWIQLQNMRKKMKKRIDTRATKGRKVRYNVHSKLVNFMAPITIHDTWTDNAKNELYNSLFGKIKSTEERM</sequence>
<comment type="similarity">
    <text evidence="1">Belongs to the AATF family.</text>
</comment>
<proteinExistence type="inferred from homology"/>
<reference evidence="5 6" key="1">
    <citation type="submission" date="2023-03" db="EMBL/GenBank/DDBJ databases">
        <title>High recombination rates correlate with genetic variation in Cardiocondyla obscurior ants.</title>
        <authorList>
            <person name="Errbii M."/>
        </authorList>
    </citation>
    <scope>NUCLEOTIDE SEQUENCE [LARGE SCALE GENOMIC DNA]</scope>
    <source>
        <strain evidence="5">Alpha-2009</strain>
        <tissue evidence="5">Whole body</tissue>
    </source>
</reference>
<evidence type="ECO:0000313" key="5">
    <source>
        <dbReference type="EMBL" id="KAL0117530.1"/>
    </source>
</evidence>
<protein>
    <recommendedName>
        <fullName evidence="7">Protein AATF</fullName>
    </recommendedName>
</protein>
<keyword evidence="6" id="KW-1185">Reference proteome</keyword>
<feature type="region of interest" description="Disordered" evidence="2">
    <location>
        <begin position="85"/>
        <end position="154"/>
    </location>
</feature>
<feature type="domain" description="Apoptosis-antagonizing transcription factor C-terminal" evidence="3">
    <location>
        <begin position="413"/>
        <end position="496"/>
    </location>
</feature>
<comment type="caution">
    <text evidence="5">The sequence shown here is derived from an EMBL/GenBank/DDBJ whole genome shotgun (WGS) entry which is preliminary data.</text>
</comment>
<dbReference type="EMBL" id="JADYXP020000009">
    <property type="protein sequence ID" value="KAL0117530.1"/>
    <property type="molecule type" value="Genomic_DNA"/>
</dbReference>
<evidence type="ECO:0000313" key="6">
    <source>
        <dbReference type="Proteomes" id="UP001430953"/>
    </source>
</evidence>
<dbReference type="InterPro" id="IPR025160">
    <property type="entry name" value="AATF"/>
</dbReference>
<accession>A0AAW2FQN3</accession>
<name>A0AAW2FQN3_9HYME</name>
<feature type="compositionally biased region" description="Acidic residues" evidence="2">
    <location>
        <begin position="130"/>
        <end position="139"/>
    </location>
</feature>
<dbReference type="Proteomes" id="UP001430953">
    <property type="component" value="Unassembled WGS sequence"/>
</dbReference>
<dbReference type="Pfam" id="PF08164">
    <property type="entry name" value="TRAUB"/>
    <property type="match status" value="1"/>
</dbReference>
<dbReference type="InterPro" id="IPR012617">
    <property type="entry name" value="AATF_C"/>
</dbReference>
<gene>
    <name evidence="5" type="ORF">PUN28_010386</name>
</gene>
<evidence type="ECO:0000259" key="4">
    <source>
        <dbReference type="Pfam" id="PF13339"/>
    </source>
</evidence>
<evidence type="ECO:0000256" key="1">
    <source>
        <dbReference type="ARBA" id="ARBA00008966"/>
    </source>
</evidence>
<dbReference type="GO" id="GO:0006357">
    <property type="term" value="P:regulation of transcription by RNA polymerase II"/>
    <property type="evidence" value="ECO:0007669"/>
    <property type="project" value="TreeGrafter"/>
</dbReference>
<dbReference type="Pfam" id="PF13339">
    <property type="entry name" value="AATF-Che1"/>
    <property type="match status" value="1"/>
</dbReference>
<organism evidence="5 6">
    <name type="scientific">Cardiocondyla obscurior</name>
    <dbReference type="NCBI Taxonomy" id="286306"/>
    <lineage>
        <taxon>Eukaryota</taxon>
        <taxon>Metazoa</taxon>
        <taxon>Ecdysozoa</taxon>
        <taxon>Arthropoda</taxon>
        <taxon>Hexapoda</taxon>
        <taxon>Insecta</taxon>
        <taxon>Pterygota</taxon>
        <taxon>Neoptera</taxon>
        <taxon>Endopterygota</taxon>
        <taxon>Hymenoptera</taxon>
        <taxon>Apocrita</taxon>
        <taxon>Aculeata</taxon>
        <taxon>Formicoidea</taxon>
        <taxon>Formicidae</taxon>
        <taxon>Myrmicinae</taxon>
        <taxon>Cardiocondyla</taxon>
    </lineage>
</organism>
<dbReference type="PANTHER" id="PTHR15565:SF0">
    <property type="entry name" value="PROTEIN AATF"/>
    <property type="match status" value="1"/>
</dbReference>
<feature type="compositionally biased region" description="Acidic residues" evidence="2">
    <location>
        <begin position="91"/>
        <end position="115"/>
    </location>
</feature>
<feature type="domain" description="AATF leucine zipper-containing" evidence="4">
    <location>
        <begin position="167"/>
        <end position="341"/>
    </location>
</feature>
<dbReference type="PANTHER" id="PTHR15565">
    <property type="entry name" value="AATF PROTEIN APOPTOSIS ANTAGONIZING TRANSCRIPTION FACTOR"/>
    <property type="match status" value="1"/>
</dbReference>